<dbReference type="SUPFAM" id="SSF51445">
    <property type="entry name" value="(Trans)glycosidases"/>
    <property type="match status" value="1"/>
</dbReference>
<keyword evidence="5" id="KW-0732">Signal</keyword>
<dbReference type="PROSITE" id="PS51760">
    <property type="entry name" value="GH10_2"/>
    <property type="match status" value="1"/>
</dbReference>
<comment type="similarity">
    <text evidence="2">Belongs to the glycosyl hydrolase 10 (cellulase F) family.</text>
</comment>
<dbReference type="EC" id="3.2.1.8" evidence="3"/>
<dbReference type="EMBL" id="JAPMIV010000006">
    <property type="protein sequence ID" value="MDV6374003.1"/>
    <property type="molecule type" value="Genomic_DNA"/>
</dbReference>
<evidence type="ECO:0000313" key="12">
    <source>
        <dbReference type="EMBL" id="MDV6374003.1"/>
    </source>
</evidence>
<dbReference type="PANTHER" id="PTHR31490">
    <property type="entry name" value="GLYCOSYL HYDROLASE"/>
    <property type="match status" value="1"/>
</dbReference>
<protein>
    <recommendedName>
        <fullName evidence="3">endo-1,4-beta-xylanase</fullName>
        <ecNumber evidence="3">3.2.1.8</ecNumber>
    </recommendedName>
</protein>
<evidence type="ECO:0000256" key="4">
    <source>
        <dbReference type="ARBA" id="ARBA00022651"/>
    </source>
</evidence>
<evidence type="ECO:0000256" key="2">
    <source>
        <dbReference type="ARBA" id="ARBA00007495"/>
    </source>
</evidence>
<evidence type="ECO:0000256" key="8">
    <source>
        <dbReference type="ARBA" id="ARBA00023295"/>
    </source>
</evidence>
<feature type="domain" description="GH10" evidence="11">
    <location>
        <begin position="1"/>
        <end position="126"/>
    </location>
</feature>
<evidence type="ECO:0000256" key="3">
    <source>
        <dbReference type="ARBA" id="ARBA00012590"/>
    </source>
</evidence>
<evidence type="ECO:0000256" key="1">
    <source>
        <dbReference type="ARBA" id="ARBA00000681"/>
    </source>
</evidence>
<dbReference type="Gene3D" id="3.20.20.80">
    <property type="entry name" value="Glycosidases"/>
    <property type="match status" value="1"/>
</dbReference>
<dbReference type="InterPro" id="IPR044846">
    <property type="entry name" value="GH10"/>
</dbReference>
<accession>A0ABU4DNI7</accession>
<dbReference type="PANTHER" id="PTHR31490:SF88">
    <property type="entry name" value="BETA-XYLANASE"/>
    <property type="match status" value="1"/>
</dbReference>
<name>A0ABU4DNI7_9DEIO</name>
<keyword evidence="8" id="KW-0326">Glycosidase</keyword>
<dbReference type="Proteomes" id="UP001276150">
    <property type="component" value="Unassembled WGS sequence"/>
</dbReference>
<keyword evidence="4" id="KW-0858">Xylan degradation</keyword>
<feature type="region of interest" description="Disordered" evidence="10">
    <location>
        <begin position="1"/>
        <end position="20"/>
    </location>
</feature>
<evidence type="ECO:0000256" key="9">
    <source>
        <dbReference type="ARBA" id="ARBA00023326"/>
    </source>
</evidence>
<evidence type="ECO:0000256" key="5">
    <source>
        <dbReference type="ARBA" id="ARBA00022729"/>
    </source>
</evidence>
<evidence type="ECO:0000256" key="10">
    <source>
        <dbReference type="SAM" id="MobiDB-lite"/>
    </source>
</evidence>
<keyword evidence="13" id="KW-1185">Reference proteome</keyword>
<sequence length="126" mass="13542">MPADLPPAGPNACSRFRAGPTPDTADAMVASARKKGQTVHGHTLIWHDSASAWMYETGEKAAMTQYIMTMVKHFGNRTNIWDVVNEAISNGPGNPLRDNNPFAVAGPDFIALAFRTVHAANPAARL</sequence>
<gene>
    <name evidence="12" type="ORF">ORD21_05245</name>
</gene>
<dbReference type="Pfam" id="PF00331">
    <property type="entry name" value="Glyco_hydro_10"/>
    <property type="match status" value="1"/>
</dbReference>
<reference evidence="12 13" key="1">
    <citation type="submission" date="2022-11" db="EMBL/GenBank/DDBJ databases">
        <title>Deinococcus ZS9-10, Low Temperature and Draught-tolerating, UV-resistant Bacteria from Continental Antarctica.</title>
        <authorList>
            <person name="Cheng L."/>
        </authorList>
    </citation>
    <scope>NUCLEOTIDE SEQUENCE [LARGE SCALE GENOMIC DNA]</scope>
    <source>
        <strain evidence="12 13">ZS9-10</strain>
    </source>
</reference>
<evidence type="ECO:0000259" key="11">
    <source>
        <dbReference type="PROSITE" id="PS51760"/>
    </source>
</evidence>
<dbReference type="RefSeq" id="WP_317639320.1">
    <property type="nucleotide sequence ID" value="NZ_JAPMIV010000006.1"/>
</dbReference>
<organism evidence="12 13">
    <name type="scientific">Deinococcus arenicola</name>
    <dbReference type="NCBI Taxonomy" id="2994950"/>
    <lineage>
        <taxon>Bacteria</taxon>
        <taxon>Thermotogati</taxon>
        <taxon>Deinococcota</taxon>
        <taxon>Deinococci</taxon>
        <taxon>Deinococcales</taxon>
        <taxon>Deinococcaceae</taxon>
        <taxon>Deinococcus</taxon>
    </lineage>
</organism>
<evidence type="ECO:0000313" key="13">
    <source>
        <dbReference type="Proteomes" id="UP001276150"/>
    </source>
</evidence>
<keyword evidence="6" id="KW-0378">Hydrolase</keyword>
<comment type="caution">
    <text evidence="12">The sequence shown here is derived from an EMBL/GenBank/DDBJ whole genome shotgun (WGS) entry which is preliminary data.</text>
</comment>
<evidence type="ECO:0000256" key="7">
    <source>
        <dbReference type="ARBA" id="ARBA00023277"/>
    </source>
</evidence>
<comment type="catalytic activity">
    <reaction evidence="1">
        <text>Endohydrolysis of (1-&gt;4)-beta-D-xylosidic linkages in xylans.</text>
        <dbReference type="EC" id="3.2.1.8"/>
    </reaction>
</comment>
<keyword evidence="9" id="KW-0624">Polysaccharide degradation</keyword>
<evidence type="ECO:0000256" key="6">
    <source>
        <dbReference type="ARBA" id="ARBA00022801"/>
    </source>
</evidence>
<keyword evidence="7" id="KW-0119">Carbohydrate metabolism</keyword>
<proteinExistence type="inferred from homology"/>
<dbReference type="InterPro" id="IPR001000">
    <property type="entry name" value="GH10_dom"/>
</dbReference>
<dbReference type="InterPro" id="IPR017853">
    <property type="entry name" value="GH"/>
</dbReference>